<feature type="coiled-coil region" evidence="2">
    <location>
        <begin position="65"/>
        <end position="102"/>
    </location>
</feature>
<evidence type="ECO:0000259" key="4">
    <source>
        <dbReference type="Pfam" id="PF25973"/>
    </source>
</evidence>
<dbReference type="SUPFAM" id="SSF111369">
    <property type="entry name" value="HlyD-like secretion proteins"/>
    <property type="match status" value="1"/>
</dbReference>
<dbReference type="InterPro" id="IPR058647">
    <property type="entry name" value="BSH_CzcB-like"/>
</dbReference>
<organism evidence="6 7">
    <name type="scientific">Methylophaga lonarensis MPL</name>
    <dbReference type="NCBI Taxonomy" id="1286106"/>
    <lineage>
        <taxon>Bacteria</taxon>
        <taxon>Pseudomonadati</taxon>
        <taxon>Pseudomonadota</taxon>
        <taxon>Gammaproteobacteria</taxon>
        <taxon>Thiotrichales</taxon>
        <taxon>Piscirickettsiaceae</taxon>
        <taxon>Methylophaga</taxon>
    </lineage>
</organism>
<name>M7NZI7_9GAMM</name>
<dbReference type="Proteomes" id="UP000012019">
    <property type="component" value="Unassembled WGS sequence"/>
</dbReference>
<accession>M7NZI7</accession>
<dbReference type="InterPro" id="IPR058637">
    <property type="entry name" value="YknX-like_C"/>
</dbReference>
<dbReference type="PATRIC" id="fig|1286106.3.peg.184"/>
<proteinExistence type="inferred from homology"/>
<dbReference type="eggNOG" id="COG0845">
    <property type="taxonomic scope" value="Bacteria"/>
</dbReference>
<comment type="caution">
    <text evidence="6">The sequence shown here is derived from an EMBL/GenBank/DDBJ whole genome shotgun (WGS) entry which is preliminary data.</text>
</comment>
<reference evidence="6 7" key="1">
    <citation type="journal article" date="2013" name="Genome Announc.">
        <title>Draft Genome Sequence of Methylophaga lonarensis MPLT, a Haloalkaliphilic (Non-Methane-Utilizing) Methylotroph.</title>
        <authorList>
            <person name="Shetty S.A."/>
            <person name="Marathe N.P."/>
            <person name="Munot H."/>
            <person name="Antony C.P."/>
            <person name="Dhotre D.P."/>
            <person name="Murrell J.C."/>
            <person name="Shouche Y.S."/>
        </authorList>
    </citation>
    <scope>NUCLEOTIDE SEQUENCE [LARGE SCALE GENOMIC DNA]</scope>
    <source>
        <strain evidence="6 7">MPL</strain>
    </source>
</reference>
<evidence type="ECO:0000256" key="1">
    <source>
        <dbReference type="ARBA" id="ARBA00009477"/>
    </source>
</evidence>
<evidence type="ECO:0000256" key="2">
    <source>
        <dbReference type="SAM" id="Coils"/>
    </source>
</evidence>
<keyword evidence="2" id="KW-0175">Coiled coil</keyword>
<dbReference type="Gene3D" id="1.10.287.470">
    <property type="entry name" value="Helix hairpin bin"/>
    <property type="match status" value="1"/>
</dbReference>
<dbReference type="PANTHER" id="PTHR30469:SF15">
    <property type="entry name" value="HLYD FAMILY OF SECRETION PROTEINS"/>
    <property type="match status" value="1"/>
</dbReference>
<feature type="domain" description="CzcB-like barrel-sandwich hybrid" evidence="4">
    <location>
        <begin position="27"/>
        <end position="163"/>
    </location>
</feature>
<evidence type="ECO:0000313" key="6">
    <source>
        <dbReference type="EMBL" id="EMR14243.1"/>
    </source>
</evidence>
<evidence type="ECO:0000313" key="7">
    <source>
        <dbReference type="Proteomes" id="UP000012019"/>
    </source>
</evidence>
<dbReference type="Gene3D" id="2.40.50.100">
    <property type="match status" value="1"/>
</dbReference>
<feature type="domain" description="YknX-like C-terminal permuted SH3-like" evidence="5">
    <location>
        <begin position="254"/>
        <end position="320"/>
    </location>
</feature>
<dbReference type="InterPro" id="IPR006143">
    <property type="entry name" value="RND_pump_MFP"/>
</dbReference>
<evidence type="ECO:0000259" key="5">
    <source>
        <dbReference type="Pfam" id="PF25989"/>
    </source>
</evidence>
<dbReference type="InterPro" id="IPR058792">
    <property type="entry name" value="Beta-barrel_RND_2"/>
</dbReference>
<dbReference type="AlphaFoldDB" id="M7NZI7"/>
<evidence type="ECO:0000259" key="3">
    <source>
        <dbReference type="Pfam" id="PF25954"/>
    </source>
</evidence>
<dbReference type="GO" id="GO:1990281">
    <property type="term" value="C:efflux pump complex"/>
    <property type="evidence" value="ECO:0007669"/>
    <property type="project" value="TreeGrafter"/>
</dbReference>
<dbReference type="Pfam" id="PF25954">
    <property type="entry name" value="Beta-barrel_RND_2"/>
    <property type="match status" value="1"/>
</dbReference>
<gene>
    <name evidence="6" type="ORF">MPL1_00917</name>
</gene>
<dbReference type="NCBIfam" id="TIGR01730">
    <property type="entry name" value="RND_mfp"/>
    <property type="match status" value="1"/>
</dbReference>
<dbReference type="PANTHER" id="PTHR30469">
    <property type="entry name" value="MULTIDRUG RESISTANCE PROTEIN MDTA"/>
    <property type="match status" value="1"/>
</dbReference>
<keyword evidence="7" id="KW-1185">Reference proteome</keyword>
<dbReference type="Gene3D" id="2.40.420.20">
    <property type="match status" value="1"/>
</dbReference>
<comment type="similarity">
    <text evidence="1">Belongs to the membrane fusion protein (MFP) (TC 8.A.1) family.</text>
</comment>
<feature type="domain" description="CusB-like beta-barrel" evidence="3">
    <location>
        <begin position="172"/>
        <end position="243"/>
    </location>
</feature>
<protein>
    <submittedName>
        <fullName evidence="6">RND family efflux transporter MFP subunit</fullName>
    </submittedName>
</protein>
<dbReference type="Pfam" id="PF25989">
    <property type="entry name" value="YknX_C"/>
    <property type="match status" value="1"/>
</dbReference>
<dbReference type="STRING" id="1286106.MPL1_00917"/>
<dbReference type="GO" id="GO:0015562">
    <property type="term" value="F:efflux transmembrane transporter activity"/>
    <property type="evidence" value="ECO:0007669"/>
    <property type="project" value="TreeGrafter"/>
</dbReference>
<dbReference type="Gene3D" id="2.40.30.170">
    <property type="match status" value="1"/>
</dbReference>
<sequence>MTTTPKSALSGQAFRLSGSLTAERESRLSPQVEGLVSRVFVDAGDRVKQGDVLLQLDTAVARDQLAQAEARLLEAQTLLTERERLVNEAQRLRQQNHISETESARRLSEQQMARAALDAAEAAKRLAQTFLQQHSLRAPFDGVIKNKWTEAGEWIQRGTAVLELVATQPIRLDVQVPQERFSALNTNTPVSIFPDALPGVEIPAQITAIVPVGDQNARAFLVRIVVEPDQHLLLPGTSAVAEFRLQYENDPLIVPRDALLRHPDGNQSVFVIKDGIAYRQPVKTGARLSEGVVITDGLTADAEVVIRGNEGLRDGQSVHVEEF</sequence>
<dbReference type="Pfam" id="PF25973">
    <property type="entry name" value="BSH_CzcB"/>
    <property type="match status" value="1"/>
</dbReference>
<dbReference type="EMBL" id="APHR01000004">
    <property type="protein sequence ID" value="EMR14243.1"/>
    <property type="molecule type" value="Genomic_DNA"/>
</dbReference>